<dbReference type="Proteomes" id="UP000632273">
    <property type="component" value="Unassembled WGS sequence"/>
</dbReference>
<evidence type="ECO:0008006" key="3">
    <source>
        <dbReference type="Google" id="ProtNLM"/>
    </source>
</evidence>
<comment type="caution">
    <text evidence="1">The sequence shown here is derived from an EMBL/GenBank/DDBJ whole genome shotgun (WGS) entry which is preliminary data.</text>
</comment>
<organism evidence="1 2">
    <name type="scientific">Hymenobacter cavernae</name>
    <dbReference type="NCBI Taxonomy" id="2044852"/>
    <lineage>
        <taxon>Bacteria</taxon>
        <taxon>Pseudomonadati</taxon>
        <taxon>Bacteroidota</taxon>
        <taxon>Cytophagia</taxon>
        <taxon>Cytophagales</taxon>
        <taxon>Hymenobacteraceae</taxon>
        <taxon>Hymenobacter</taxon>
    </lineage>
</organism>
<keyword evidence="2" id="KW-1185">Reference proteome</keyword>
<sequence length="324" mass="35966">MPFVRPARLLRWFTSPFYGQERSYWRAVAACFLAASTFWLLNALNKTYTTRITYPVVWQYDARRYVPLSPLPTEVAVNVTGRGWKLLRKNLMIDVKPAEVRLGRLPATRFVTGTALRPALQASMEGLQFNYILTDTLWVQFDLRVQRRLPLALSPAANGSALPYAARFTPESVLFEGPASTVDRLSNPYPVHLPQAPAGSSNGDISVPIGGPALVRANVEAVRVRLQPRPLITQVVAVVPELHDFPADSQFTFALAPSVVQVQVQCFPEDTARLDLGQLHVLLQYQPFTGPSIRMQPIVSQVPAFARGVSSLTHSVRVSKIPKP</sequence>
<dbReference type="RefSeq" id="WP_188811984.1">
    <property type="nucleotide sequence ID" value="NZ_BMHT01000002.1"/>
</dbReference>
<dbReference type="EMBL" id="BMHT01000002">
    <property type="protein sequence ID" value="GGF02238.1"/>
    <property type="molecule type" value="Genomic_DNA"/>
</dbReference>
<evidence type="ECO:0000313" key="1">
    <source>
        <dbReference type="EMBL" id="GGF02238.1"/>
    </source>
</evidence>
<evidence type="ECO:0000313" key="2">
    <source>
        <dbReference type="Proteomes" id="UP000632273"/>
    </source>
</evidence>
<gene>
    <name evidence="1" type="ORF">GCM10011383_11430</name>
</gene>
<protein>
    <recommendedName>
        <fullName evidence="3">YbbR-like domain-containing protein</fullName>
    </recommendedName>
</protein>
<name>A0ABQ1TSB1_9BACT</name>
<reference evidence="2" key="1">
    <citation type="journal article" date="2019" name="Int. J. Syst. Evol. Microbiol.">
        <title>The Global Catalogue of Microorganisms (GCM) 10K type strain sequencing project: providing services to taxonomists for standard genome sequencing and annotation.</title>
        <authorList>
            <consortium name="The Broad Institute Genomics Platform"/>
            <consortium name="The Broad Institute Genome Sequencing Center for Infectious Disease"/>
            <person name="Wu L."/>
            <person name="Ma J."/>
        </authorList>
    </citation>
    <scope>NUCLEOTIDE SEQUENCE [LARGE SCALE GENOMIC DNA]</scope>
    <source>
        <strain evidence="2">CGMCC 1.15197</strain>
    </source>
</reference>
<proteinExistence type="predicted"/>
<accession>A0ABQ1TSB1</accession>